<dbReference type="Pfam" id="PF04536">
    <property type="entry name" value="TPM_phosphatase"/>
    <property type="match status" value="1"/>
</dbReference>
<feature type="domain" description="TPM" evidence="1">
    <location>
        <begin position="3"/>
        <end position="118"/>
    </location>
</feature>
<dbReference type="AlphaFoldDB" id="A0A1I5UHD6"/>
<dbReference type="OrthoDB" id="9786161at2"/>
<accession>A0A1I5UHD6</accession>
<dbReference type="RefSeq" id="WP_092017807.1">
    <property type="nucleotide sequence ID" value="NZ_FOXH01000007.1"/>
</dbReference>
<gene>
    <name evidence="2" type="ORF">SAMN04515674_107187</name>
</gene>
<dbReference type="PANTHER" id="PTHR30373">
    <property type="entry name" value="UPF0603 PROTEIN YGCG"/>
    <property type="match status" value="1"/>
</dbReference>
<name>A0A1I5UHD6_9BACT</name>
<evidence type="ECO:0000313" key="3">
    <source>
        <dbReference type="Proteomes" id="UP000199306"/>
    </source>
</evidence>
<organism evidence="2 3">
    <name type="scientific">Pseudarcicella hirudinis</name>
    <dbReference type="NCBI Taxonomy" id="1079859"/>
    <lineage>
        <taxon>Bacteria</taxon>
        <taxon>Pseudomonadati</taxon>
        <taxon>Bacteroidota</taxon>
        <taxon>Cytophagia</taxon>
        <taxon>Cytophagales</taxon>
        <taxon>Flectobacillaceae</taxon>
        <taxon>Pseudarcicella</taxon>
    </lineage>
</organism>
<reference evidence="2 3" key="1">
    <citation type="submission" date="2016-10" db="EMBL/GenBank/DDBJ databases">
        <authorList>
            <person name="de Groot N.N."/>
        </authorList>
    </citation>
    <scope>NUCLEOTIDE SEQUENCE [LARGE SCALE GENOMIC DNA]</scope>
    <source>
        <strain evidence="3">E92,LMG 26720,CCM 7988</strain>
    </source>
</reference>
<dbReference type="STRING" id="1079859.SAMN04515674_107187"/>
<protein>
    <submittedName>
        <fullName evidence="2">TLP18.3, Psb32 and MOLO-1 founding protein of phosphatase</fullName>
    </submittedName>
</protein>
<sequence>MSQNFFTEAQKAQIISAIKSAELNTSGEIKVHIEAGSGLNPMDRAIEVFSMLEMHKTEQENAVLFYLAVSDRKFAILGDKGIDKVVPENFWESVKELLKSYFVRNEYADGLVAGIHLAGEQLKKYFPYQSDDINEISDDISFGN</sequence>
<dbReference type="EMBL" id="FOXH01000007">
    <property type="protein sequence ID" value="SFP94672.1"/>
    <property type="molecule type" value="Genomic_DNA"/>
</dbReference>
<dbReference type="PANTHER" id="PTHR30373:SF8">
    <property type="entry name" value="BLL7265 PROTEIN"/>
    <property type="match status" value="1"/>
</dbReference>
<dbReference type="Gene3D" id="3.10.310.50">
    <property type="match status" value="1"/>
</dbReference>
<proteinExistence type="predicted"/>
<dbReference type="Proteomes" id="UP000199306">
    <property type="component" value="Unassembled WGS sequence"/>
</dbReference>
<dbReference type="InterPro" id="IPR007621">
    <property type="entry name" value="TPM_dom"/>
</dbReference>
<evidence type="ECO:0000313" key="2">
    <source>
        <dbReference type="EMBL" id="SFP94672.1"/>
    </source>
</evidence>
<evidence type="ECO:0000259" key="1">
    <source>
        <dbReference type="Pfam" id="PF04536"/>
    </source>
</evidence>
<keyword evidence="3" id="KW-1185">Reference proteome</keyword>